<accession>A0A3Q8B7J8</accession>
<dbReference type="AlphaFoldDB" id="A0A3Q8B7J8"/>
<evidence type="ECO:0000256" key="1">
    <source>
        <dbReference type="SAM" id="Phobius"/>
    </source>
</evidence>
<keyword evidence="1" id="KW-1133">Transmembrane helix</keyword>
<sequence>MKFPECQMCELRGYSKEFCKLHIRNLSKQNAKQQECKRMDQIECKYKNIGKKAAYGAGIGAVTIAAGTAVAPVLGIKALIGHLFVAKATAGGGVVGAGINVARKDKKKAQQKKVRKKSMVIPFC</sequence>
<organism evidence="2">
    <name type="scientific">Candidatus Magnetananas rongchengensis</name>
    <dbReference type="NCBI Taxonomy" id="1463558"/>
    <lineage>
        <taxon>Bacteria</taxon>
        <taxon>Pseudomonadati</taxon>
        <taxon>Thermodesulfobacteriota</taxon>
        <taxon>Desulfobacteria</taxon>
        <taxon>Desulfobacterales</taxon>
        <taxon>Desulfobacteraceae</taxon>
        <taxon>Candidatus Magnetananas</taxon>
    </lineage>
</organism>
<proteinExistence type="predicted"/>
<feature type="transmembrane region" description="Helical" evidence="1">
    <location>
        <begin position="53"/>
        <end position="74"/>
    </location>
</feature>
<protein>
    <submittedName>
        <fullName evidence="2">Magnetosome protein Mad7</fullName>
    </submittedName>
</protein>
<gene>
    <name evidence="2" type="primary">mad7</name>
</gene>
<name>A0A3Q8B7J8_9BACT</name>
<feature type="transmembrane region" description="Helical" evidence="1">
    <location>
        <begin position="80"/>
        <end position="102"/>
    </location>
</feature>
<evidence type="ECO:0000313" key="2">
    <source>
        <dbReference type="EMBL" id="ASQ41184.1"/>
    </source>
</evidence>
<reference evidence="2" key="1">
    <citation type="submission" date="2016-11" db="EMBL/GenBank/DDBJ databases">
        <title>Region harboring genes involved in magnetosome formation of Candidatus Magnetananas rongchenensis.</title>
        <authorList>
            <person name="Wang M."/>
            <person name="Chen Y.-R."/>
            <person name="Zhang W."/>
            <person name="Pan H."/>
            <person name="Xiao T."/>
            <person name="Wu L.-F."/>
        </authorList>
    </citation>
    <scope>NUCLEOTIDE SEQUENCE</scope>
</reference>
<keyword evidence="1" id="KW-0812">Transmembrane</keyword>
<dbReference type="EMBL" id="KY084568">
    <property type="protein sequence ID" value="ASQ41184.1"/>
    <property type="molecule type" value="Genomic_DNA"/>
</dbReference>
<keyword evidence="1" id="KW-0472">Membrane</keyword>